<organism evidence="14 15">
    <name type="scientific">Desulfamplus magnetovallimortis</name>
    <dbReference type="NCBI Taxonomy" id="1246637"/>
    <lineage>
        <taxon>Bacteria</taxon>
        <taxon>Pseudomonadati</taxon>
        <taxon>Thermodesulfobacteriota</taxon>
        <taxon>Desulfobacteria</taxon>
        <taxon>Desulfobacterales</taxon>
        <taxon>Desulfobacteraceae</taxon>
        <taxon>Desulfamplus</taxon>
    </lineage>
</organism>
<dbReference type="PROSITE" id="PS51257">
    <property type="entry name" value="PROKAR_LIPOPROTEIN"/>
    <property type="match status" value="1"/>
</dbReference>
<dbReference type="PRINTS" id="PR01038">
    <property type="entry name" value="TRNASYNTHARG"/>
</dbReference>
<protein>
    <recommendedName>
        <fullName evidence="10">Arginine--tRNA ligase</fullName>
        <ecNumber evidence="10">6.1.1.19</ecNumber>
    </recommendedName>
    <alternativeName>
        <fullName evidence="10">Arginyl-tRNA synthetase</fullName>
        <shortName evidence="10">ArgRS</shortName>
    </alternativeName>
</protein>
<dbReference type="EC" id="6.1.1.19" evidence="10"/>
<dbReference type="OrthoDB" id="9803211at2"/>
<evidence type="ECO:0000256" key="1">
    <source>
        <dbReference type="ARBA" id="ARBA00004496"/>
    </source>
</evidence>
<evidence type="ECO:0000256" key="5">
    <source>
        <dbReference type="ARBA" id="ARBA00022741"/>
    </source>
</evidence>
<keyword evidence="3 10" id="KW-0963">Cytoplasm</keyword>
<dbReference type="InterPro" id="IPR001278">
    <property type="entry name" value="Arg-tRNA-ligase"/>
</dbReference>
<dbReference type="FunFam" id="1.10.730.10:FF:000008">
    <property type="entry name" value="Arginine--tRNA ligase"/>
    <property type="match status" value="1"/>
</dbReference>
<dbReference type="NCBIfam" id="TIGR00456">
    <property type="entry name" value="argS"/>
    <property type="match status" value="1"/>
</dbReference>
<evidence type="ECO:0000256" key="9">
    <source>
        <dbReference type="ARBA" id="ARBA00049339"/>
    </source>
</evidence>
<reference evidence="14 15" key="1">
    <citation type="submission" date="2017-03" db="EMBL/GenBank/DDBJ databases">
        <authorList>
            <person name="Afonso C.L."/>
            <person name="Miller P.J."/>
            <person name="Scott M.A."/>
            <person name="Spackman E."/>
            <person name="Goraichik I."/>
            <person name="Dimitrov K.M."/>
            <person name="Suarez D.L."/>
            <person name="Swayne D.E."/>
        </authorList>
    </citation>
    <scope>NUCLEOTIDE SEQUENCE [LARGE SCALE GENOMIC DNA]</scope>
    <source>
        <strain evidence="14">PRJEB14757</strain>
    </source>
</reference>
<evidence type="ECO:0000256" key="6">
    <source>
        <dbReference type="ARBA" id="ARBA00022840"/>
    </source>
</evidence>
<dbReference type="PANTHER" id="PTHR11956">
    <property type="entry name" value="ARGINYL-TRNA SYNTHETASE"/>
    <property type="match status" value="1"/>
</dbReference>
<dbReference type="GO" id="GO:0004814">
    <property type="term" value="F:arginine-tRNA ligase activity"/>
    <property type="evidence" value="ECO:0007669"/>
    <property type="project" value="UniProtKB-UniRule"/>
</dbReference>
<dbReference type="Pfam" id="PF00750">
    <property type="entry name" value="tRNA-synt_1d"/>
    <property type="match status" value="2"/>
</dbReference>
<keyword evidence="7 10" id="KW-0648">Protein biosynthesis</keyword>
<dbReference type="GO" id="GO:0006420">
    <property type="term" value="P:arginyl-tRNA aminoacylation"/>
    <property type="evidence" value="ECO:0007669"/>
    <property type="project" value="UniProtKB-UniRule"/>
</dbReference>
<evidence type="ECO:0000259" key="13">
    <source>
        <dbReference type="SMART" id="SM01016"/>
    </source>
</evidence>
<gene>
    <name evidence="10 14" type="primary">argS</name>
    <name evidence="14" type="ORF">MTBBW1_1740055</name>
</gene>
<dbReference type="STRING" id="1246637.MTBBW1_1740055"/>
<dbReference type="Pfam" id="PF03485">
    <property type="entry name" value="Arg_tRNA_synt_N"/>
    <property type="match status" value="1"/>
</dbReference>
<dbReference type="SMART" id="SM01016">
    <property type="entry name" value="Arg_tRNA_synt_N"/>
    <property type="match status" value="1"/>
</dbReference>
<dbReference type="HAMAP" id="MF_00123">
    <property type="entry name" value="Arg_tRNA_synth"/>
    <property type="match status" value="1"/>
</dbReference>
<dbReference type="RefSeq" id="WP_080806197.1">
    <property type="nucleotide sequence ID" value="NZ_LT828552.1"/>
</dbReference>
<dbReference type="GO" id="GO:0005524">
    <property type="term" value="F:ATP binding"/>
    <property type="evidence" value="ECO:0007669"/>
    <property type="project" value="UniProtKB-UniRule"/>
</dbReference>
<dbReference type="SUPFAM" id="SSF47323">
    <property type="entry name" value="Anticodon-binding domain of a subclass of class I aminoacyl-tRNA synthetases"/>
    <property type="match status" value="1"/>
</dbReference>
<comment type="subunit">
    <text evidence="10">Monomer.</text>
</comment>
<evidence type="ECO:0000313" key="14">
    <source>
        <dbReference type="EMBL" id="SLM29324.1"/>
    </source>
</evidence>
<evidence type="ECO:0000256" key="4">
    <source>
        <dbReference type="ARBA" id="ARBA00022598"/>
    </source>
</evidence>
<dbReference type="InterPro" id="IPR001412">
    <property type="entry name" value="aa-tRNA-synth_I_CS"/>
</dbReference>
<keyword evidence="8 10" id="KW-0030">Aminoacyl-tRNA synthetase</keyword>
<accession>A0A1W1HA06</accession>
<dbReference type="Gene3D" id="1.10.730.10">
    <property type="entry name" value="Isoleucyl-tRNA Synthetase, Domain 1"/>
    <property type="match status" value="1"/>
</dbReference>
<dbReference type="EMBL" id="FWEV01000084">
    <property type="protein sequence ID" value="SLM29324.1"/>
    <property type="molecule type" value="Genomic_DNA"/>
</dbReference>
<evidence type="ECO:0000313" key="15">
    <source>
        <dbReference type="Proteomes" id="UP000191931"/>
    </source>
</evidence>
<evidence type="ECO:0000256" key="2">
    <source>
        <dbReference type="ARBA" id="ARBA00005594"/>
    </source>
</evidence>
<dbReference type="SUPFAM" id="SSF55190">
    <property type="entry name" value="Arginyl-tRNA synthetase (ArgRS), N-terminal 'additional' domain"/>
    <property type="match status" value="1"/>
</dbReference>
<evidence type="ECO:0000256" key="11">
    <source>
        <dbReference type="RuleBase" id="RU363038"/>
    </source>
</evidence>
<dbReference type="Gene3D" id="3.40.50.620">
    <property type="entry name" value="HUPs"/>
    <property type="match status" value="1"/>
</dbReference>
<dbReference type="SUPFAM" id="SSF52374">
    <property type="entry name" value="Nucleotidylyl transferase"/>
    <property type="match status" value="1"/>
</dbReference>
<dbReference type="Proteomes" id="UP000191931">
    <property type="component" value="Unassembled WGS sequence"/>
</dbReference>
<evidence type="ECO:0000256" key="3">
    <source>
        <dbReference type="ARBA" id="ARBA00022490"/>
    </source>
</evidence>
<name>A0A1W1HA06_9BACT</name>
<comment type="catalytic activity">
    <reaction evidence="9 10">
        <text>tRNA(Arg) + L-arginine + ATP = L-arginyl-tRNA(Arg) + AMP + diphosphate</text>
        <dbReference type="Rhea" id="RHEA:20301"/>
        <dbReference type="Rhea" id="RHEA-COMP:9658"/>
        <dbReference type="Rhea" id="RHEA-COMP:9673"/>
        <dbReference type="ChEBI" id="CHEBI:30616"/>
        <dbReference type="ChEBI" id="CHEBI:32682"/>
        <dbReference type="ChEBI" id="CHEBI:33019"/>
        <dbReference type="ChEBI" id="CHEBI:78442"/>
        <dbReference type="ChEBI" id="CHEBI:78513"/>
        <dbReference type="ChEBI" id="CHEBI:456215"/>
        <dbReference type="EC" id="6.1.1.19"/>
    </reaction>
</comment>
<feature type="domain" description="Arginyl tRNA synthetase N-terminal" evidence="13">
    <location>
        <begin position="7"/>
        <end position="92"/>
    </location>
</feature>
<dbReference type="SMART" id="SM00836">
    <property type="entry name" value="DALR_1"/>
    <property type="match status" value="1"/>
</dbReference>
<dbReference type="Pfam" id="PF05746">
    <property type="entry name" value="DALR_1"/>
    <property type="match status" value="1"/>
</dbReference>
<dbReference type="InterPro" id="IPR009080">
    <property type="entry name" value="tRNAsynth_Ia_anticodon-bd"/>
</dbReference>
<keyword evidence="15" id="KW-1185">Reference proteome</keyword>
<evidence type="ECO:0000259" key="12">
    <source>
        <dbReference type="SMART" id="SM00836"/>
    </source>
</evidence>
<dbReference type="PROSITE" id="PS00178">
    <property type="entry name" value="AA_TRNA_LIGASE_I"/>
    <property type="match status" value="1"/>
</dbReference>
<evidence type="ECO:0000256" key="7">
    <source>
        <dbReference type="ARBA" id="ARBA00022917"/>
    </source>
</evidence>
<dbReference type="InterPro" id="IPR008909">
    <property type="entry name" value="DALR_anticod-bd"/>
</dbReference>
<evidence type="ECO:0000256" key="8">
    <source>
        <dbReference type="ARBA" id="ARBA00023146"/>
    </source>
</evidence>
<dbReference type="InterPro" id="IPR036695">
    <property type="entry name" value="Arg-tRNA-synth_N_sf"/>
</dbReference>
<dbReference type="PANTHER" id="PTHR11956:SF5">
    <property type="entry name" value="ARGININE--TRNA LIGASE, CYTOPLASMIC"/>
    <property type="match status" value="1"/>
</dbReference>
<keyword evidence="5 10" id="KW-0547">Nucleotide-binding</keyword>
<sequence>MKNAVRNIILNAFAQACKNGLLKDSQIPEMEIEVPRHKSHGDFSTNVAMVSASIQKMAPRKIAEAIVASIHDPDGIVEKTEIAGPGFINIVLKKSAWYPILSIIHKEDKAFGSSEMGQGRKVQVEFVSANPTGPLHIGHGRGAAVGDAVGNILAFAGFDVSKEYYINDSGRQIRTLGRSVWLRLCEAAGKNISFPDDCYQGDYICDIARELIGSEGNSLLKKATEPDAEKIALPLESVTEENDSSVDEQQKADALASDDPVALCAKYAADKILQGIKDDLSNFGVTFDRWFSEQSLYDSGMVQDSIKEYKNKGVIYEKDGALWFKTQMYGDEKDRVVVRQNGLTTYFASDIAYHMEKFNRGFDRVIDVWGADHHGYINRINASIEASGRSREQFDVILVQLVNLLRAGEQVAMSTRSGEFVTLKDIVDEVGRDAARFIFLSRSYDSGLDFDLEVAKQQTSENPVYYVQYVHARISGMVARACEQGILSDINALDNTSLFEEFLHLLVEPEEINLIKLLSSFSDVVEKGALTLHPHVLFTYLMSLASEFHAYYNKHKVITDNMELSLARLFLVSSVKKVIRNALGLLGVSAPERM</sequence>
<dbReference type="AlphaFoldDB" id="A0A1W1HA06"/>
<keyword evidence="4 10" id="KW-0436">Ligase</keyword>
<dbReference type="CDD" id="cd00671">
    <property type="entry name" value="ArgRS_core"/>
    <property type="match status" value="1"/>
</dbReference>
<dbReference type="InterPro" id="IPR005148">
    <property type="entry name" value="Arg-tRNA-synth_N"/>
</dbReference>
<dbReference type="GO" id="GO:0005737">
    <property type="term" value="C:cytoplasm"/>
    <property type="evidence" value="ECO:0007669"/>
    <property type="project" value="UniProtKB-SubCell"/>
</dbReference>
<feature type="domain" description="DALR anticodon binding" evidence="12">
    <location>
        <begin position="467"/>
        <end position="594"/>
    </location>
</feature>
<dbReference type="InterPro" id="IPR035684">
    <property type="entry name" value="ArgRS_core"/>
</dbReference>
<keyword evidence="6 10" id="KW-0067">ATP-binding</keyword>
<comment type="similarity">
    <text evidence="2 10 11">Belongs to the class-I aminoacyl-tRNA synthetase family.</text>
</comment>
<dbReference type="Gene3D" id="3.30.1360.70">
    <property type="entry name" value="Arginyl tRNA synthetase N-terminal domain"/>
    <property type="match status" value="1"/>
</dbReference>
<evidence type="ECO:0000256" key="10">
    <source>
        <dbReference type="HAMAP-Rule" id="MF_00123"/>
    </source>
</evidence>
<comment type="subcellular location">
    <subcellularLocation>
        <location evidence="1 10">Cytoplasm</location>
    </subcellularLocation>
</comment>
<dbReference type="InterPro" id="IPR014729">
    <property type="entry name" value="Rossmann-like_a/b/a_fold"/>
</dbReference>
<proteinExistence type="inferred from homology"/>
<feature type="short sequence motif" description="'HIGH' region" evidence="10">
    <location>
        <begin position="129"/>
        <end position="139"/>
    </location>
</feature>